<sequence length="174" mass="17891">MNGKKRARGEENNGAAARAVPPAGSDDSAGATPSPSPAPPAARKTPLLPDAAAPTPRDGEPVAVEGGAGACGVVEEADDDDDDEQVERFYALLANIRAMRGLLPPPYASCAAAGDDAGSRKRLRGAEPPWRPAFRMEDFEVEPPAAPPAPSKNTKPTTTSGARSARSDSGSYKD</sequence>
<feature type="compositionally biased region" description="Low complexity" evidence="4">
    <location>
        <begin position="41"/>
        <end position="65"/>
    </location>
</feature>
<dbReference type="AlphaFoldDB" id="A0ABC9GJ37"/>
<dbReference type="EMBL" id="OZ075119">
    <property type="protein sequence ID" value="CAL5094584.1"/>
    <property type="molecule type" value="Genomic_DNA"/>
</dbReference>
<protein>
    <submittedName>
        <fullName evidence="5">Uncharacterized protein</fullName>
    </submittedName>
</protein>
<evidence type="ECO:0000313" key="5">
    <source>
        <dbReference type="EMBL" id="CAL5094584.1"/>
    </source>
</evidence>
<gene>
    <name evidence="5" type="ORF">URODEC1_LOCUS115911</name>
</gene>
<accession>A0ABC9GJ37</accession>
<dbReference type="PANTHER" id="PTHR33669">
    <property type="entry name" value="PROTEIN NEGATIVE REGULATOR OF RESISTANCE"/>
    <property type="match status" value="1"/>
</dbReference>
<dbReference type="PANTHER" id="PTHR33669:SF4">
    <property type="entry name" value="NRR REPRESSOR HOMOLOG 2"/>
    <property type="match status" value="1"/>
</dbReference>
<evidence type="ECO:0000313" key="6">
    <source>
        <dbReference type="Proteomes" id="UP001497457"/>
    </source>
</evidence>
<organism evidence="5 6">
    <name type="scientific">Urochloa decumbens</name>
    <dbReference type="NCBI Taxonomy" id="240449"/>
    <lineage>
        <taxon>Eukaryota</taxon>
        <taxon>Viridiplantae</taxon>
        <taxon>Streptophyta</taxon>
        <taxon>Embryophyta</taxon>
        <taxon>Tracheophyta</taxon>
        <taxon>Spermatophyta</taxon>
        <taxon>Magnoliopsida</taxon>
        <taxon>Liliopsida</taxon>
        <taxon>Poales</taxon>
        <taxon>Poaceae</taxon>
        <taxon>PACMAD clade</taxon>
        <taxon>Panicoideae</taxon>
        <taxon>Panicodae</taxon>
        <taxon>Paniceae</taxon>
        <taxon>Melinidinae</taxon>
        <taxon>Urochloa</taxon>
    </lineage>
</organism>
<keyword evidence="6" id="KW-1185">Reference proteome</keyword>
<evidence type="ECO:0000256" key="3">
    <source>
        <dbReference type="ARBA" id="ARBA00023242"/>
    </source>
</evidence>
<keyword evidence="3" id="KW-0539">Nucleus</keyword>
<dbReference type="GO" id="GO:0005634">
    <property type="term" value="C:nucleus"/>
    <property type="evidence" value="ECO:0007669"/>
    <property type="project" value="UniProtKB-SubCell"/>
</dbReference>
<dbReference type="Pfam" id="PF15699">
    <property type="entry name" value="NPR1_interact"/>
    <property type="match status" value="1"/>
</dbReference>
<feature type="region of interest" description="Disordered" evidence="4">
    <location>
        <begin position="1"/>
        <end position="83"/>
    </location>
</feature>
<reference evidence="5" key="1">
    <citation type="submission" date="2024-10" db="EMBL/GenBank/DDBJ databases">
        <authorList>
            <person name="Ryan C."/>
        </authorList>
    </citation>
    <scope>NUCLEOTIDE SEQUENCE [LARGE SCALE GENOMIC DNA]</scope>
</reference>
<dbReference type="InterPro" id="IPR031425">
    <property type="entry name" value="NPR1/NH1-interacting"/>
</dbReference>
<feature type="compositionally biased region" description="Low complexity" evidence="4">
    <location>
        <begin position="151"/>
        <end position="174"/>
    </location>
</feature>
<comment type="subcellular location">
    <subcellularLocation>
        <location evidence="1">Nucleus</location>
    </subcellularLocation>
</comment>
<evidence type="ECO:0000256" key="4">
    <source>
        <dbReference type="SAM" id="MobiDB-lite"/>
    </source>
</evidence>
<proteinExistence type="inferred from homology"/>
<feature type="region of interest" description="Disordered" evidence="4">
    <location>
        <begin position="111"/>
        <end position="174"/>
    </location>
</feature>
<dbReference type="Proteomes" id="UP001497457">
    <property type="component" value="Chromosome 9rd"/>
</dbReference>
<evidence type="ECO:0000256" key="2">
    <source>
        <dbReference type="ARBA" id="ARBA00009937"/>
    </source>
</evidence>
<comment type="similarity">
    <text evidence="2">Belongs to the NPR1-interactor family.</text>
</comment>
<name>A0ABC9GJ37_9POAL</name>
<evidence type="ECO:0000256" key="1">
    <source>
        <dbReference type="ARBA" id="ARBA00004123"/>
    </source>
</evidence>